<dbReference type="InterPro" id="IPR023631">
    <property type="entry name" value="Amidase_dom"/>
</dbReference>
<protein>
    <submittedName>
        <fullName evidence="3">Amidase</fullName>
    </submittedName>
</protein>
<dbReference type="AlphaFoldDB" id="A0A844W507"/>
<dbReference type="InterPro" id="IPR036928">
    <property type="entry name" value="AS_sf"/>
</dbReference>
<feature type="region of interest" description="Disordered" evidence="1">
    <location>
        <begin position="488"/>
        <end position="509"/>
    </location>
</feature>
<dbReference type="RefSeq" id="WP_160383139.1">
    <property type="nucleotide sequence ID" value="NZ_WNXQ01000007.1"/>
</dbReference>
<evidence type="ECO:0000313" key="4">
    <source>
        <dbReference type="Proteomes" id="UP000443843"/>
    </source>
</evidence>
<evidence type="ECO:0000256" key="1">
    <source>
        <dbReference type="SAM" id="MobiDB-lite"/>
    </source>
</evidence>
<evidence type="ECO:0000259" key="2">
    <source>
        <dbReference type="Pfam" id="PF01425"/>
    </source>
</evidence>
<dbReference type="Pfam" id="PF01425">
    <property type="entry name" value="Amidase"/>
    <property type="match status" value="1"/>
</dbReference>
<organism evidence="3 4">
    <name type="scientific">Pseudooceanicola pacificus</name>
    <dbReference type="NCBI Taxonomy" id="2676438"/>
    <lineage>
        <taxon>Bacteria</taxon>
        <taxon>Pseudomonadati</taxon>
        <taxon>Pseudomonadota</taxon>
        <taxon>Alphaproteobacteria</taxon>
        <taxon>Rhodobacterales</taxon>
        <taxon>Paracoccaceae</taxon>
        <taxon>Pseudooceanicola</taxon>
    </lineage>
</organism>
<accession>A0A844W507</accession>
<comment type="caution">
    <text evidence="3">The sequence shown here is derived from an EMBL/GenBank/DDBJ whole genome shotgun (WGS) entry which is preliminary data.</text>
</comment>
<dbReference type="Gene3D" id="3.90.1300.10">
    <property type="entry name" value="Amidase signature (AS) domain"/>
    <property type="match status" value="1"/>
</dbReference>
<dbReference type="GO" id="GO:0003824">
    <property type="term" value="F:catalytic activity"/>
    <property type="evidence" value="ECO:0007669"/>
    <property type="project" value="InterPro"/>
</dbReference>
<sequence>MDDAKTVGLPARQVLAAFARGELTPSAYLEACLSRISRVNPFINALTAFDTERAVAEAAQAGARWRAGSPRGPLDGLPLGVKDLQDTAGLLTTHGSPRAKANLPASDLPMVARLRAAGAIVLAKTNVPELGAGGNTRNPVWGATGNPFNPALTVGGSSGGSAAALAADLLPICTGSDTGGSLRLPAAICGIVGYRPSVDVVAHPTRPLGWSGISVLGPMARDVDDLILMLRSVHWAHRNDPLSVSYPADRFDNLADRPLHGLRLGYCEDFGGAPVDPDIRATFLKRIEKIAPKVAECRPVDMSLGAMDRVFDILRAEGFLTAFDGPVRETPDLFGPTIHANVDLGRTFTLADRGWAHAEQTRILRAFNARMQGLDAILLPTVPVTPFPWSEPHVAQIDGTEMDIYYRWLALTYRGSLSGGPAITLPAGRDGAGMPFGLQMLGALRGDDELLAVARTMEAFLEQDPETARPRPDLSRLRAVTPDLRSIVTHPPVLHPPRPGADPTVRTAV</sequence>
<dbReference type="SUPFAM" id="SSF75304">
    <property type="entry name" value="Amidase signature (AS) enzymes"/>
    <property type="match status" value="1"/>
</dbReference>
<dbReference type="PANTHER" id="PTHR11895:SF76">
    <property type="entry name" value="INDOLEACETAMIDE HYDROLASE"/>
    <property type="match status" value="1"/>
</dbReference>
<gene>
    <name evidence="3" type="ORF">GLS40_12880</name>
</gene>
<dbReference type="Proteomes" id="UP000443843">
    <property type="component" value="Unassembled WGS sequence"/>
</dbReference>
<evidence type="ECO:0000313" key="3">
    <source>
        <dbReference type="EMBL" id="MWB78927.1"/>
    </source>
</evidence>
<keyword evidence="4" id="KW-1185">Reference proteome</keyword>
<proteinExistence type="predicted"/>
<name>A0A844W507_9RHOB</name>
<feature type="domain" description="Amidase" evidence="2">
    <location>
        <begin position="29"/>
        <end position="451"/>
    </location>
</feature>
<dbReference type="EMBL" id="WNXQ01000007">
    <property type="protein sequence ID" value="MWB78927.1"/>
    <property type="molecule type" value="Genomic_DNA"/>
</dbReference>
<dbReference type="PANTHER" id="PTHR11895">
    <property type="entry name" value="TRANSAMIDASE"/>
    <property type="match status" value="1"/>
</dbReference>
<dbReference type="InterPro" id="IPR000120">
    <property type="entry name" value="Amidase"/>
</dbReference>
<reference evidence="3 4" key="1">
    <citation type="submission" date="2019-11" db="EMBL/GenBank/DDBJ databases">
        <title>Pseudooceanicola pacifica sp. nov., isolated from deep-sea sediment of the Pacific Ocean.</title>
        <authorList>
            <person name="Lyu L."/>
        </authorList>
    </citation>
    <scope>NUCLEOTIDE SEQUENCE [LARGE SCALE GENOMIC DNA]</scope>
    <source>
        <strain evidence="3 4">216_PA32_1</strain>
    </source>
</reference>